<organism evidence="1 2">
    <name type="scientific">Kickxella alabastrina</name>
    <dbReference type="NCBI Taxonomy" id="61397"/>
    <lineage>
        <taxon>Eukaryota</taxon>
        <taxon>Fungi</taxon>
        <taxon>Fungi incertae sedis</taxon>
        <taxon>Zoopagomycota</taxon>
        <taxon>Kickxellomycotina</taxon>
        <taxon>Kickxellomycetes</taxon>
        <taxon>Kickxellales</taxon>
        <taxon>Kickxellaceae</taxon>
        <taxon>Kickxella</taxon>
    </lineage>
</organism>
<gene>
    <name evidence="1" type="primary">MET1_1</name>
    <name evidence="1" type="ORF">LPJ66_002825</name>
</gene>
<dbReference type="EC" id="2.1.1.107" evidence="1"/>
<evidence type="ECO:0000313" key="1">
    <source>
        <dbReference type="EMBL" id="KAJ1898334.1"/>
    </source>
</evidence>
<proteinExistence type="predicted"/>
<keyword evidence="2" id="KW-1185">Reference proteome</keyword>
<name>A0ACC1IPF3_9FUNG</name>
<dbReference type="EMBL" id="JANBPG010000247">
    <property type="protein sequence ID" value="KAJ1898334.1"/>
    <property type="molecule type" value="Genomic_DNA"/>
</dbReference>
<keyword evidence="1" id="KW-0489">Methyltransferase</keyword>
<reference evidence="1" key="1">
    <citation type="submission" date="2022-07" db="EMBL/GenBank/DDBJ databases">
        <title>Phylogenomic reconstructions and comparative analyses of Kickxellomycotina fungi.</title>
        <authorList>
            <person name="Reynolds N.K."/>
            <person name="Stajich J.E."/>
            <person name="Barry K."/>
            <person name="Grigoriev I.V."/>
            <person name="Crous P."/>
            <person name="Smith M.E."/>
        </authorList>
    </citation>
    <scope>NUCLEOTIDE SEQUENCE</scope>
    <source>
        <strain evidence="1">Benny 63K</strain>
    </source>
</reference>
<keyword evidence="1" id="KW-0808">Transferase</keyword>
<sequence length="100" mass="10685">YLDTRTLVVLMAVKRLPAIVSLLREAAYPDSLPVAIVERAGCSDQRTVRATVASIVEVVERVGHNPPGLIVIGHSVNVLSDAAIQDRFLDASTLGLHSAE</sequence>
<accession>A0ACC1IPF3</accession>
<protein>
    <submittedName>
        <fullName evidence="1">Uroporphyrin-III C-methyltransferase</fullName>
        <ecNumber evidence="1">2.1.1.107</ecNumber>
    </submittedName>
</protein>
<comment type="caution">
    <text evidence="1">The sequence shown here is derived from an EMBL/GenBank/DDBJ whole genome shotgun (WGS) entry which is preliminary data.</text>
</comment>
<dbReference type="Proteomes" id="UP001150581">
    <property type="component" value="Unassembled WGS sequence"/>
</dbReference>
<evidence type="ECO:0000313" key="2">
    <source>
        <dbReference type="Proteomes" id="UP001150581"/>
    </source>
</evidence>
<feature type="non-terminal residue" evidence="1">
    <location>
        <position position="1"/>
    </location>
</feature>